<evidence type="ECO:0000313" key="3">
    <source>
        <dbReference type="Proteomes" id="UP000253845"/>
    </source>
</evidence>
<dbReference type="EMBL" id="KZ851981">
    <property type="protein sequence ID" value="RDH14113.1"/>
    <property type="molecule type" value="Genomic_DNA"/>
</dbReference>
<protein>
    <submittedName>
        <fullName evidence="2">Uncharacterized protein</fullName>
    </submittedName>
</protein>
<evidence type="ECO:0000256" key="1">
    <source>
        <dbReference type="SAM" id="MobiDB-lite"/>
    </source>
</evidence>
<organism evidence="2 3">
    <name type="scientific">Aspergillus niger ATCC 13496</name>
    <dbReference type="NCBI Taxonomy" id="1353008"/>
    <lineage>
        <taxon>Eukaryota</taxon>
        <taxon>Fungi</taxon>
        <taxon>Dikarya</taxon>
        <taxon>Ascomycota</taxon>
        <taxon>Pezizomycotina</taxon>
        <taxon>Eurotiomycetes</taxon>
        <taxon>Eurotiomycetidae</taxon>
        <taxon>Eurotiales</taxon>
        <taxon>Aspergillaceae</taxon>
        <taxon>Aspergillus</taxon>
        <taxon>Aspergillus subgen. Circumdati</taxon>
    </lineage>
</organism>
<accession>A0A370BEZ3</accession>
<dbReference type="AlphaFoldDB" id="A0A370BEZ3"/>
<feature type="non-terminal residue" evidence="2">
    <location>
        <position position="51"/>
    </location>
</feature>
<reference evidence="2 3" key="1">
    <citation type="submission" date="2018-07" db="EMBL/GenBank/DDBJ databases">
        <title>Section-level genome sequencing of Aspergillus section Nigri to investigate inter- and intra-species variation.</title>
        <authorList>
            <consortium name="DOE Joint Genome Institute"/>
            <person name="Vesth T.C."/>
            <person name="Nybo J.L."/>
            <person name="Theobald S."/>
            <person name="Frisvad J.C."/>
            <person name="Larsen T.O."/>
            <person name="Nielsen K.F."/>
            <person name="Hoof J.B."/>
            <person name="Brandl J."/>
            <person name="Salamov A."/>
            <person name="Riley R."/>
            <person name="Gladden J.M."/>
            <person name="Phatale P."/>
            <person name="Nielsen M.T."/>
            <person name="Lyhne E.K."/>
            <person name="Kogle M.E."/>
            <person name="Strasser K."/>
            <person name="McDonnell E."/>
            <person name="Barry K."/>
            <person name="Clum A."/>
            <person name="Chen C."/>
            <person name="Nolan M."/>
            <person name="Sandor L."/>
            <person name="Kuo A."/>
            <person name="Lipzen A."/>
            <person name="Hainaut M."/>
            <person name="Drula E."/>
            <person name="Tsang A."/>
            <person name="Magnuson J.K."/>
            <person name="Henrissat B."/>
            <person name="Wiebenga A."/>
            <person name="Simmons B.A."/>
            <person name="Makela M.R."/>
            <person name="De vries R.P."/>
            <person name="Grigoriev I.V."/>
            <person name="Mortensen U.H."/>
            <person name="Baker S.E."/>
            <person name="Andersen M.R."/>
        </authorList>
    </citation>
    <scope>NUCLEOTIDE SEQUENCE [LARGE SCALE GENOMIC DNA]</scope>
    <source>
        <strain evidence="2 3">ATCC 13496</strain>
    </source>
</reference>
<name>A0A370BEZ3_ASPNG</name>
<proteinExistence type="predicted"/>
<sequence>MSNVLSSPLQKARAIKDATVCVRRMGTSRKFGGDMFSPSRNSRQNVASGYS</sequence>
<feature type="region of interest" description="Disordered" evidence="1">
    <location>
        <begin position="29"/>
        <end position="51"/>
    </location>
</feature>
<evidence type="ECO:0000313" key="2">
    <source>
        <dbReference type="EMBL" id="RDH14113.1"/>
    </source>
</evidence>
<feature type="compositionally biased region" description="Polar residues" evidence="1">
    <location>
        <begin position="38"/>
        <end position="51"/>
    </location>
</feature>
<gene>
    <name evidence="2" type="ORF">M747DRAFT_300290</name>
</gene>
<dbReference type="VEuPathDB" id="FungiDB:M747DRAFT_300290"/>
<dbReference type="Proteomes" id="UP000253845">
    <property type="component" value="Unassembled WGS sequence"/>
</dbReference>